<feature type="compositionally biased region" description="Low complexity" evidence="2">
    <location>
        <begin position="114"/>
        <end position="125"/>
    </location>
</feature>
<dbReference type="SMART" id="SM00717">
    <property type="entry name" value="SANT"/>
    <property type="match status" value="1"/>
</dbReference>
<dbReference type="AlphaFoldDB" id="A0AAN7YWR0"/>
<feature type="compositionally biased region" description="Polar residues" evidence="2">
    <location>
        <begin position="448"/>
        <end position="458"/>
    </location>
</feature>
<feature type="compositionally biased region" description="Low complexity" evidence="2">
    <location>
        <begin position="426"/>
        <end position="440"/>
    </location>
</feature>
<keyword evidence="5" id="KW-1185">Reference proteome</keyword>
<protein>
    <recommendedName>
        <fullName evidence="3">Myb-like domain-containing protein</fullName>
    </recommendedName>
</protein>
<feature type="region of interest" description="Disordered" evidence="2">
    <location>
        <begin position="1"/>
        <end position="147"/>
    </location>
</feature>
<keyword evidence="1" id="KW-0175">Coiled coil</keyword>
<reference evidence="4 5" key="1">
    <citation type="submission" date="2023-11" db="EMBL/GenBank/DDBJ databases">
        <title>Dfirmibasis_genome.</title>
        <authorList>
            <person name="Edelbroek B."/>
            <person name="Kjellin J."/>
            <person name="Jerlstrom-Hultqvist J."/>
            <person name="Soderbom F."/>
        </authorList>
    </citation>
    <scope>NUCLEOTIDE SEQUENCE [LARGE SCALE GENOMIC DNA]</scope>
    <source>
        <strain evidence="4 5">TNS-C-14</strain>
    </source>
</reference>
<evidence type="ECO:0000313" key="4">
    <source>
        <dbReference type="EMBL" id="KAK5581526.1"/>
    </source>
</evidence>
<evidence type="ECO:0000256" key="1">
    <source>
        <dbReference type="SAM" id="Coils"/>
    </source>
</evidence>
<feature type="region of interest" description="Disordered" evidence="2">
    <location>
        <begin position="379"/>
        <end position="458"/>
    </location>
</feature>
<dbReference type="GO" id="GO:0001156">
    <property type="term" value="F:TFIIIC-class transcription factor complex binding"/>
    <property type="evidence" value="ECO:0007669"/>
    <property type="project" value="TreeGrafter"/>
</dbReference>
<dbReference type="Proteomes" id="UP001344447">
    <property type="component" value="Unassembled WGS sequence"/>
</dbReference>
<accession>A0AAN7YWR0</accession>
<dbReference type="Pfam" id="PF15963">
    <property type="entry name" value="Myb_DNA-bind_7"/>
    <property type="match status" value="1"/>
</dbReference>
<dbReference type="PANTHER" id="PTHR22929">
    <property type="entry name" value="RNA POLYMERASE III TRANSCRIPTION INITIATION FACTOR B"/>
    <property type="match status" value="1"/>
</dbReference>
<dbReference type="InterPro" id="IPR001005">
    <property type="entry name" value="SANT/Myb"/>
</dbReference>
<evidence type="ECO:0000313" key="5">
    <source>
        <dbReference type="Proteomes" id="UP001344447"/>
    </source>
</evidence>
<proteinExistence type="predicted"/>
<dbReference type="PANTHER" id="PTHR22929:SF0">
    <property type="entry name" value="TRANSCRIPTION FACTOR TFIIIB COMPONENT B'' HOMOLOG"/>
    <property type="match status" value="1"/>
</dbReference>
<dbReference type="InterPro" id="IPR039467">
    <property type="entry name" value="TFIIIB_B''_Myb"/>
</dbReference>
<evidence type="ECO:0000256" key="2">
    <source>
        <dbReference type="SAM" id="MobiDB-lite"/>
    </source>
</evidence>
<feature type="compositionally biased region" description="Acidic residues" evidence="2">
    <location>
        <begin position="80"/>
        <end position="97"/>
    </location>
</feature>
<dbReference type="EMBL" id="JAVFKY010000002">
    <property type="protein sequence ID" value="KAK5581526.1"/>
    <property type="molecule type" value="Genomic_DNA"/>
</dbReference>
<name>A0AAN7YWR0_9MYCE</name>
<dbReference type="SUPFAM" id="SSF46689">
    <property type="entry name" value="Homeodomain-like"/>
    <property type="match status" value="1"/>
</dbReference>
<dbReference type="InterPro" id="IPR009057">
    <property type="entry name" value="Homeodomain-like_sf"/>
</dbReference>
<evidence type="ECO:0000259" key="3">
    <source>
        <dbReference type="SMART" id="SM00717"/>
    </source>
</evidence>
<dbReference type="GO" id="GO:0000126">
    <property type="term" value="C:transcription factor TFIIIB complex"/>
    <property type="evidence" value="ECO:0007669"/>
    <property type="project" value="TreeGrafter"/>
</dbReference>
<comment type="caution">
    <text evidence="4">The sequence shown here is derived from an EMBL/GenBank/DDBJ whole genome shotgun (WGS) entry which is preliminary data.</text>
</comment>
<dbReference type="CDD" id="cd00167">
    <property type="entry name" value="SANT"/>
    <property type="match status" value="1"/>
</dbReference>
<organism evidence="4 5">
    <name type="scientific">Dictyostelium firmibasis</name>
    <dbReference type="NCBI Taxonomy" id="79012"/>
    <lineage>
        <taxon>Eukaryota</taxon>
        <taxon>Amoebozoa</taxon>
        <taxon>Evosea</taxon>
        <taxon>Eumycetozoa</taxon>
        <taxon>Dictyostelia</taxon>
        <taxon>Dictyosteliales</taxon>
        <taxon>Dictyosteliaceae</taxon>
        <taxon>Dictyostelium</taxon>
    </lineage>
</organism>
<feature type="compositionally biased region" description="Basic residues" evidence="2">
    <location>
        <begin position="128"/>
        <end position="144"/>
    </location>
</feature>
<feature type="compositionally biased region" description="Basic and acidic residues" evidence="2">
    <location>
        <begin position="1"/>
        <end position="56"/>
    </location>
</feature>
<feature type="domain" description="Myb-like" evidence="3">
    <location>
        <begin position="275"/>
        <end position="323"/>
    </location>
</feature>
<feature type="compositionally biased region" description="Basic and acidic residues" evidence="2">
    <location>
        <begin position="98"/>
        <end position="113"/>
    </location>
</feature>
<feature type="coiled-coil region" evidence="1">
    <location>
        <begin position="340"/>
        <end position="370"/>
    </location>
</feature>
<gene>
    <name evidence="4" type="ORF">RB653_001561</name>
</gene>
<dbReference type="GO" id="GO:0070898">
    <property type="term" value="P:RNA polymerase III preinitiation complex assembly"/>
    <property type="evidence" value="ECO:0007669"/>
    <property type="project" value="TreeGrafter"/>
</dbReference>
<sequence length="458" mass="53621">MEEELSNEKEIEIKKKEIKEKEIDIEKELENDLEKEEKEKEKEKEEEKEKEKKDGIENETPYEPFVPDSKKKRKYTTPILDDDQDKNDEVEQEEQEDEKQIKEKENDDKEGKETTSTTTTTTNTSLIKPKKEKKEKKVKKKRVKKSIEEKYEEIEPTEVNNYTLGDLVKKRIIGDTMKSTLDREKATRDNQQQILNHHRRSIAQQKAATATALLNGEEPPPFNGDDANAPAIEFVNGQLVIKQNNQDDEYTMGDAPVLQDGQDHITNNSFSKRTPSKRWSETETQDFFTQLKRYGTDFSVLEKVFPHRTRRQLKCKFKKEQRENPNLLDDILKGRIDYNIEDFKKQRDQVAKQQKDREEQKKKIDDLLRMGEDLNSLVNEDEDDEEYRNSINKGADGGSMFNRGGGMSGGYRPAAGKYQEEVVMDSQTYESQQQTQQTSQNYDPYSMENDTYNLNDDY</sequence>
<dbReference type="Gene3D" id="1.20.58.1880">
    <property type="match status" value="1"/>
</dbReference>